<sequence length="360" mass="40070">MLRKLFASATLLAGFSTAYSQDSTTTTVEQKKPNFNITGSIDVFYRYNLSNPPKEAETFNNYTSFTNSQNSFTFNMASIKLEHSVGKVGGVIDLGYGKRADEFSYNDTKSSLIVKQAYLYYTPWKNVKFTAGSWATHIGYELVDAYLNRNYSMSYMFSYGPFFNTGLKGEFTVGKSTFMLGISDPSDLKYADFSRKFIIGQYSTSLAKDAIKLYLNYQGGNANGTAKMNQIDVVATGALSPKFSIGYNGTVQMVKAKDDDGKYGDTKNWWGSALYFNVDPKPWFGLTLRGEYFDDKDAVSGGAFGTNFFETTLSANFKIDGLTIIPEIRYDNSGKEMFTKHDGTTTKSTASLLVAAIYHF</sequence>
<dbReference type="RefSeq" id="WP_217794268.1">
    <property type="nucleotide sequence ID" value="NZ_JAHSPG010000016.1"/>
</dbReference>
<dbReference type="InterPro" id="IPR011486">
    <property type="entry name" value="BBP2"/>
</dbReference>
<name>A0A9E2SF58_9BACT</name>
<evidence type="ECO:0000313" key="3">
    <source>
        <dbReference type="Proteomes" id="UP000812270"/>
    </source>
</evidence>
<feature type="chain" id="PRO_5038450889" evidence="1">
    <location>
        <begin position="21"/>
        <end position="360"/>
    </location>
</feature>
<dbReference type="Pfam" id="PF07642">
    <property type="entry name" value="BBP2"/>
    <property type="match status" value="1"/>
</dbReference>
<dbReference type="Proteomes" id="UP000812270">
    <property type="component" value="Unassembled WGS sequence"/>
</dbReference>
<comment type="caution">
    <text evidence="2">The sequence shown here is derived from an EMBL/GenBank/DDBJ whole genome shotgun (WGS) entry which is preliminary data.</text>
</comment>
<dbReference type="EMBL" id="JAHSPG010000016">
    <property type="protein sequence ID" value="MBV4360014.1"/>
    <property type="molecule type" value="Genomic_DNA"/>
</dbReference>
<proteinExistence type="predicted"/>
<organism evidence="2 3">
    <name type="scientific">Pinibacter aurantiacus</name>
    <dbReference type="NCBI Taxonomy" id="2851599"/>
    <lineage>
        <taxon>Bacteria</taxon>
        <taxon>Pseudomonadati</taxon>
        <taxon>Bacteroidota</taxon>
        <taxon>Chitinophagia</taxon>
        <taxon>Chitinophagales</taxon>
        <taxon>Chitinophagaceae</taxon>
        <taxon>Pinibacter</taxon>
    </lineage>
</organism>
<evidence type="ECO:0000256" key="1">
    <source>
        <dbReference type="SAM" id="SignalP"/>
    </source>
</evidence>
<reference evidence="2" key="1">
    <citation type="submission" date="2021-06" db="EMBL/GenBank/DDBJ databases">
        <authorList>
            <person name="Huq M.A."/>
        </authorList>
    </citation>
    <scope>NUCLEOTIDE SEQUENCE</scope>
    <source>
        <strain evidence="2">MAH-26</strain>
    </source>
</reference>
<feature type="signal peptide" evidence="1">
    <location>
        <begin position="1"/>
        <end position="20"/>
    </location>
</feature>
<dbReference type="AlphaFoldDB" id="A0A9E2SF58"/>
<keyword evidence="3" id="KW-1185">Reference proteome</keyword>
<gene>
    <name evidence="2" type="ORF">KTO63_22805</name>
</gene>
<keyword evidence="1" id="KW-0732">Signal</keyword>
<protein>
    <submittedName>
        <fullName evidence="2">Porin</fullName>
    </submittedName>
</protein>
<accession>A0A9E2SF58</accession>
<evidence type="ECO:0000313" key="2">
    <source>
        <dbReference type="EMBL" id="MBV4360014.1"/>
    </source>
</evidence>